<keyword evidence="3 6" id="KW-1133">Transmembrane helix</keyword>
<feature type="transmembrane region" description="Helical" evidence="6">
    <location>
        <begin position="6"/>
        <end position="28"/>
    </location>
</feature>
<gene>
    <name evidence="9" type="ORF">SAMN05444320_106364</name>
</gene>
<evidence type="ECO:0000256" key="5">
    <source>
        <dbReference type="SAM" id="MobiDB-lite"/>
    </source>
</evidence>
<accession>A0A1M5H1Z2</accession>
<feature type="transmembrane region" description="Helical" evidence="6">
    <location>
        <begin position="211"/>
        <end position="237"/>
    </location>
</feature>
<feature type="domain" description="VanZ-like" evidence="7">
    <location>
        <begin position="49"/>
        <end position="187"/>
    </location>
</feature>
<comment type="subcellular location">
    <subcellularLocation>
        <location evidence="1">Membrane</location>
        <topology evidence="1">Multi-pass membrane protein</topology>
    </subcellularLocation>
</comment>
<keyword evidence="2 6" id="KW-0812">Transmembrane</keyword>
<evidence type="ECO:0000259" key="7">
    <source>
        <dbReference type="Pfam" id="PF04892"/>
    </source>
</evidence>
<feature type="domain" description="RDD" evidence="8">
    <location>
        <begin position="208"/>
        <end position="346"/>
    </location>
</feature>
<feature type="transmembrane region" description="Helical" evidence="6">
    <location>
        <begin position="106"/>
        <end position="124"/>
    </location>
</feature>
<dbReference type="InterPro" id="IPR006976">
    <property type="entry name" value="VanZ-like"/>
</dbReference>
<dbReference type="STRING" id="2017.SAMN05444320_106364"/>
<proteinExistence type="predicted"/>
<name>A0A1M5H1Z2_STRHI</name>
<organism evidence="9 10">
    <name type="scientific">Streptoalloteichus hindustanus</name>
    <dbReference type="NCBI Taxonomy" id="2017"/>
    <lineage>
        <taxon>Bacteria</taxon>
        <taxon>Bacillati</taxon>
        <taxon>Actinomycetota</taxon>
        <taxon>Actinomycetes</taxon>
        <taxon>Pseudonocardiales</taxon>
        <taxon>Pseudonocardiaceae</taxon>
        <taxon>Streptoalloteichus</taxon>
    </lineage>
</organism>
<sequence length="410" mass="43015">MSNRVLPAVVAVFAGLVLAVLLFVPYVARQYRRRGELGPGQAVLAFGLLVHALAVIAYVLLPLPEITPDFCSGRGVHTQLRPLAFLADIRHERVGAGVGALLRNPAFQQVAFNVALLVPTGMFVRHLFGRSVAVTTLVGFGASLLIELTQVTGVWFLYPCPYRLFDVDDLLANTAGALLGALIAPVLRLVPGQRVDAPAGAPRPVTRARRLLGMLCDLFAVGLTGSTLVVVTSMAFWANGNGDVEGPLWPLMLATLMYGVPALAQLAFVLAGDATLGERVVRIRSTTADGGRPGVGRRIVRWAGGIGGFSVLGGLTLLGSAWAGLSAFLLGAVSLVVAWRRGHRGLACALAGLHVADARAVGAATTLAPTNDHPDTGGVRGVRGQSHPVRAHDHRPAAGVPQDTLAEERR</sequence>
<evidence type="ECO:0000256" key="3">
    <source>
        <dbReference type="ARBA" id="ARBA00022989"/>
    </source>
</evidence>
<evidence type="ECO:0000313" key="9">
    <source>
        <dbReference type="EMBL" id="SHG09938.1"/>
    </source>
</evidence>
<feature type="transmembrane region" description="Helical" evidence="6">
    <location>
        <begin position="299"/>
        <end position="315"/>
    </location>
</feature>
<evidence type="ECO:0000256" key="1">
    <source>
        <dbReference type="ARBA" id="ARBA00004141"/>
    </source>
</evidence>
<dbReference type="Pfam" id="PF06271">
    <property type="entry name" value="RDD"/>
    <property type="match status" value="1"/>
</dbReference>
<feature type="region of interest" description="Disordered" evidence="5">
    <location>
        <begin position="366"/>
        <end position="410"/>
    </location>
</feature>
<reference evidence="9 10" key="1">
    <citation type="submission" date="2016-11" db="EMBL/GenBank/DDBJ databases">
        <authorList>
            <person name="Jaros S."/>
            <person name="Januszkiewicz K."/>
            <person name="Wedrychowicz H."/>
        </authorList>
    </citation>
    <scope>NUCLEOTIDE SEQUENCE [LARGE SCALE GENOMIC DNA]</scope>
    <source>
        <strain evidence="9 10">DSM 44523</strain>
    </source>
</reference>
<feature type="transmembrane region" description="Helical" evidence="6">
    <location>
        <begin position="136"/>
        <end position="158"/>
    </location>
</feature>
<keyword evidence="4 6" id="KW-0472">Membrane</keyword>
<evidence type="ECO:0000313" key="10">
    <source>
        <dbReference type="Proteomes" id="UP000184501"/>
    </source>
</evidence>
<feature type="transmembrane region" description="Helical" evidence="6">
    <location>
        <begin position="40"/>
        <end position="61"/>
    </location>
</feature>
<keyword evidence="10" id="KW-1185">Reference proteome</keyword>
<dbReference type="AlphaFoldDB" id="A0A1M5H1Z2"/>
<dbReference type="Pfam" id="PF04892">
    <property type="entry name" value="VanZ"/>
    <property type="match status" value="1"/>
</dbReference>
<feature type="transmembrane region" description="Helical" evidence="6">
    <location>
        <begin position="321"/>
        <end position="339"/>
    </location>
</feature>
<feature type="transmembrane region" description="Helical" evidence="6">
    <location>
        <begin position="170"/>
        <end position="190"/>
    </location>
</feature>
<dbReference type="EMBL" id="FQVN01000006">
    <property type="protein sequence ID" value="SHG09938.1"/>
    <property type="molecule type" value="Genomic_DNA"/>
</dbReference>
<dbReference type="InterPro" id="IPR010432">
    <property type="entry name" value="RDD"/>
</dbReference>
<evidence type="ECO:0000256" key="4">
    <source>
        <dbReference type="ARBA" id="ARBA00023136"/>
    </source>
</evidence>
<dbReference type="GO" id="GO:0016020">
    <property type="term" value="C:membrane"/>
    <property type="evidence" value="ECO:0007669"/>
    <property type="project" value="UniProtKB-SubCell"/>
</dbReference>
<dbReference type="PANTHER" id="PTHR36834">
    <property type="entry name" value="MEMBRANE PROTEIN-RELATED"/>
    <property type="match status" value="1"/>
</dbReference>
<evidence type="ECO:0000256" key="6">
    <source>
        <dbReference type="SAM" id="Phobius"/>
    </source>
</evidence>
<dbReference type="InterPro" id="IPR053150">
    <property type="entry name" value="Teicoplanin_resist-assoc"/>
</dbReference>
<dbReference type="RefSeq" id="WP_073485638.1">
    <property type="nucleotide sequence ID" value="NZ_FQVN01000006.1"/>
</dbReference>
<protein>
    <submittedName>
        <fullName evidence="9">RDD family protein</fullName>
    </submittedName>
</protein>
<dbReference type="Proteomes" id="UP000184501">
    <property type="component" value="Unassembled WGS sequence"/>
</dbReference>
<feature type="transmembrane region" description="Helical" evidence="6">
    <location>
        <begin position="249"/>
        <end position="272"/>
    </location>
</feature>
<evidence type="ECO:0000259" key="8">
    <source>
        <dbReference type="Pfam" id="PF06271"/>
    </source>
</evidence>
<evidence type="ECO:0000256" key="2">
    <source>
        <dbReference type="ARBA" id="ARBA00022692"/>
    </source>
</evidence>
<dbReference type="PANTHER" id="PTHR36834:SF1">
    <property type="entry name" value="INTEGRAL MEMBRANE PROTEIN"/>
    <property type="match status" value="1"/>
</dbReference>